<keyword evidence="5 6" id="KW-0505">Motor protein</keyword>
<evidence type="ECO:0000256" key="8">
    <source>
        <dbReference type="SAM" id="MobiDB-lite"/>
    </source>
</evidence>
<protein>
    <recommendedName>
        <fullName evidence="7">Kinesin-like protein</fullName>
    </recommendedName>
</protein>
<evidence type="ECO:0000313" key="11">
    <source>
        <dbReference type="Proteomes" id="UP000789595"/>
    </source>
</evidence>
<keyword evidence="3 6" id="KW-0067">ATP-binding</keyword>
<dbReference type="GO" id="GO:0007018">
    <property type="term" value="P:microtubule-based movement"/>
    <property type="evidence" value="ECO:0007669"/>
    <property type="project" value="InterPro"/>
</dbReference>
<dbReference type="SMART" id="SM00129">
    <property type="entry name" value="KISc"/>
    <property type="match status" value="1"/>
</dbReference>
<keyword evidence="4" id="KW-0175">Coiled coil</keyword>
<dbReference type="PANTHER" id="PTHR47968">
    <property type="entry name" value="CENTROMERE PROTEIN E"/>
    <property type="match status" value="1"/>
</dbReference>
<sequence>MAAPPDPVSPGSAAQTWKLLTVARIKPLQEGATASVIKADDSSVVVHRDPTEVADDDEEDAPGGTAAFALDKVCGPEAPQEEVYGLLKPVVTGATKGRNGCVFAYGQTGSGKTHTVVGGDSFRERGLVPRAISQIFRYASKRQPAKVSVSATFAQVYDDVLYDLLDPRNSGENVDDWVKARVLEDNGSLKFDGLAEYEAASEADALRLLWLGSERRKTGRTKANDLSSRSHAVFTLYVFDEEARTRAKLHLVDLAGSERFSYRTKDVASFESRNINLSLHHLEHVVRTLCETSPALSPRKHVPYRNSVLTSMLRDSLGGNCRTALVATLAADAEHARESAATLRFARRCGAVKAVAVQRNLDLDPGEQLVARLREENRTLRAALREADGALTKAADDADRALRRAAAAEAKARDLQQALDGPRGHRAASTSDSDAPPPRASAPSPSQPPPNPRDLLSRGAVVLKHGRTGLQSVQPRFAWVSAERVLRWRRLGDGGDGDGDASGSARLADYADVEAGGDVRRSRRSSMGGALDSCALTLIPAGEDRPLTLQFDAGSAAASTALRDDWLAALRAAVAAAQADDAASGTAPVPRSDSFLLGSYV</sequence>
<feature type="binding site" evidence="6">
    <location>
        <begin position="106"/>
        <end position="113"/>
    </location>
    <ligand>
        <name>ATP</name>
        <dbReference type="ChEBI" id="CHEBI:30616"/>
    </ligand>
</feature>
<dbReference type="SUPFAM" id="SSF52540">
    <property type="entry name" value="P-loop containing nucleoside triphosphate hydrolases"/>
    <property type="match status" value="1"/>
</dbReference>
<comment type="caution">
    <text evidence="10">The sequence shown here is derived from an EMBL/GenBank/DDBJ whole genome shotgun (WGS) entry which is preliminary data.</text>
</comment>
<dbReference type="Pfam" id="PF00225">
    <property type="entry name" value="Kinesin"/>
    <property type="match status" value="1"/>
</dbReference>
<dbReference type="InterPro" id="IPR019821">
    <property type="entry name" value="Kinesin_motor_CS"/>
</dbReference>
<evidence type="ECO:0000256" key="6">
    <source>
        <dbReference type="PROSITE-ProRule" id="PRU00283"/>
    </source>
</evidence>
<evidence type="ECO:0000259" key="9">
    <source>
        <dbReference type="PROSITE" id="PS50067"/>
    </source>
</evidence>
<evidence type="ECO:0000256" key="5">
    <source>
        <dbReference type="ARBA" id="ARBA00023175"/>
    </source>
</evidence>
<feature type="region of interest" description="Disordered" evidence="8">
    <location>
        <begin position="408"/>
        <end position="456"/>
    </location>
</feature>
<dbReference type="InterPro" id="IPR027640">
    <property type="entry name" value="Kinesin-like_fam"/>
</dbReference>
<dbReference type="InterPro" id="IPR027417">
    <property type="entry name" value="P-loop_NTPase"/>
</dbReference>
<dbReference type="GO" id="GO:0003777">
    <property type="term" value="F:microtubule motor activity"/>
    <property type="evidence" value="ECO:0007669"/>
    <property type="project" value="InterPro"/>
</dbReference>
<evidence type="ECO:0000256" key="2">
    <source>
        <dbReference type="ARBA" id="ARBA00022741"/>
    </source>
</evidence>
<organism evidence="10 11">
    <name type="scientific">Pelagomonas calceolata</name>
    <dbReference type="NCBI Taxonomy" id="35677"/>
    <lineage>
        <taxon>Eukaryota</taxon>
        <taxon>Sar</taxon>
        <taxon>Stramenopiles</taxon>
        <taxon>Ochrophyta</taxon>
        <taxon>Pelagophyceae</taxon>
        <taxon>Pelagomonadales</taxon>
        <taxon>Pelagomonadaceae</taxon>
        <taxon>Pelagomonas</taxon>
    </lineage>
</organism>
<comment type="similarity">
    <text evidence="6 7">Belongs to the TRAFAC class myosin-kinesin ATPase superfamily. Kinesin family.</text>
</comment>
<keyword evidence="1 7" id="KW-0493">Microtubule</keyword>
<dbReference type="AlphaFoldDB" id="A0A8J2WJ12"/>
<dbReference type="PROSITE" id="PS50067">
    <property type="entry name" value="KINESIN_MOTOR_2"/>
    <property type="match status" value="1"/>
</dbReference>
<dbReference type="InterPro" id="IPR036961">
    <property type="entry name" value="Kinesin_motor_dom_sf"/>
</dbReference>
<feature type="domain" description="Kinesin motor" evidence="9">
    <location>
        <begin position="18"/>
        <end position="352"/>
    </location>
</feature>
<evidence type="ECO:0000256" key="3">
    <source>
        <dbReference type="ARBA" id="ARBA00022840"/>
    </source>
</evidence>
<dbReference type="EMBL" id="CAKKNE010000003">
    <property type="protein sequence ID" value="CAH0370800.1"/>
    <property type="molecule type" value="Genomic_DNA"/>
</dbReference>
<evidence type="ECO:0000256" key="1">
    <source>
        <dbReference type="ARBA" id="ARBA00022701"/>
    </source>
</evidence>
<accession>A0A8J2WJ12</accession>
<dbReference type="Proteomes" id="UP000789595">
    <property type="component" value="Unassembled WGS sequence"/>
</dbReference>
<dbReference type="InterPro" id="IPR001752">
    <property type="entry name" value="Kinesin_motor_dom"/>
</dbReference>
<dbReference type="PRINTS" id="PR00380">
    <property type="entry name" value="KINESINHEAVY"/>
</dbReference>
<evidence type="ECO:0000313" key="10">
    <source>
        <dbReference type="EMBL" id="CAH0370800.1"/>
    </source>
</evidence>
<evidence type="ECO:0000256" key="4">
    <source>
        <dbReference type="ARBA" id="ARBA00023054"/>
    </source>
</evidence>
<dbReference type="OrthoDB" id="3176171at2759"/>
<dbReference type="Gene3D" id="3.40.850.10">
    <property type="entry name" value="Kinesin motor domain"/>
    <property type="match status" value="1"/>
</dbReference>
<dbReference type="GO" id="GO:0005524">
    <property type="term" value="F:ATP binding"/>
    <property type="evidence" value="ECO:0007669"/>
    <property type="project" value="UniProtKB-UniRule"/>
</dbReference>
<gene>
    <name evidence="10" type="ORF">PECAL_3P07090</name>
</gene>
<keyword evidence="2 6" id="KW-0547">Nucleotide-binding</keyword>
<feature type="compositionally biased region" description="Pro residues" evidence="8">
    <location>
        <begin position="435"/>
        <end position="452"/>
    </location>
</feature>
<name>A0A8J2WJ12_9STRA</name>
<reference evidence="10" key="1">
    <citation type="submission" date="2021-11" db="EMBL/GenBank/DDBJ databases">
        <authorList>
            <consortium name="Genoscope - CEA"/>
            <person name="William W."/>
        </authorList>
    </citation>
    <scope>NUCLEOTIDE SEQUENCE</scope>
</reference>
<dbReference type="PANTHER" id="PTHR47968:SF36">
    <property type="entry name" value="KINESIN HEAVY CHAIN ISOFORM X1"/>
    <property type="match status" value="1"/>
</dbReference>
<dbReference type="GO" id="GO:0005874">
    <property type="term" value="C:microtubule"/>
    <property type="evidence" value="ECO:0007669"/>
    <property type="project" value="UniProtKB-KW"/>
</dbReference>
<evidence type="ECO:0000256" key="7">
    <source>
        <dbReference type="RuleBase" id="RU000394"/>
    </source>
</evidence>
<keyword evidence="11" id="KW-1185">Reference proteome</keyword>
<proteinExistence type="inferred from homology"/>
<dbReference type="PROSITE" id="PS00411">
    <property type="entry name" value="KINESIN_MOTOR_1"/>
    <property type="match status" value="1"/>
</dbReference>
<dbReference type="GO" id="GO:0008017">
    <property type="term" value="F:microtubule binding"/>
    <property type="evidence" value="ECO:0007669"/>
    <property type="project" value="InterPro"/>
</dbReference>